<dbReference type="InterPro" id="IPR050790">
    <property type="entry name" value="ExbB/TolQ_transport"/>
</dbReference>
<evidence type="ECO:0000256" key="4">
    <source>
        <dbReference type="ARBA" id="ARBA00022989"/>
    </source>
</evidence>
<evidence type="ECO:0000313" key="10">
    <source>
        <dbReference type="EMBL" id="SEP67647.1"/>
    </source>
</evidence>
<organism evidence="10 11">
    <name type="scientific">Solimonas aquatica</name>
    <dbReference type="NCBI Taxonomy" id="489703"/>
    <lineage>
        <taxon>Bacteria</taxon>
        <taxon>Pseudomonadati</taxon>
        <taxon>Pseudomonadota</taxon>
        <taxon>Gammaproteobacteria</taxon>
        <taxon>Nevskiales</taxon>
        <taxon>Nevskiaceae</taxon>
        <taxon>Solimonas</taxon>
    </lineage>
</organism>
<dbReference type="EMBL" id="FOFS01000001">
    <property type="protein sequence ID" value="SEP67647.1"/>
    <property type="molecule type" value="Genomic_DNA"/>
</dbReference>
<dbReference type="InterPro" id="IPR002898">
    <property type="entry name" value="MotA_ExbB_proton_chnl"/>
</dbReference>
<gene>
    <name evidence="10" type="ORF">SAMN04488038_101153</name>
</gene>
<keyword evidence="4 7" id="KW-1133">Transmembrane helix</keyword>
<evidence type="ECO:0000313" key="11">
    <source>
        <dbReference type="Proteomes" id="UP000199233"/>
    </source>
</evidence>
<dbReference type="Proteomes" id="UP000199233">
    <property type="component" value="Unassembled WGS sequence"/>
</dbReference>
<evidence type="ECO:0000256" key="3">
    <source>
        <dbReference type="ARBA" id="ARBA00022692"/>
    </source>
</evidence>
<keyword evidence="8" id="KW-0732">Signal</keyword>
<name>A0A1H8ZTQ7_9GAMM</name>
<dbReference type="STRING" id="489703.SAMN04488038_101153"/>
<feature type="domain" description="MotA/TolQ/ExbB proton channel" evidence="9">
    <location>
        <begin position="335"/>
        <end position="442"/>
    </location>
</feature>
<dbReference type="OrthoDB" id="4045at2"/>
<feature type="transmembrane region" description="Helical" evidence="7">
    <location>
        <begin position="407"/>
        <end position="431"/>
    </location>
</feature>
<comment type="similarity">
    <text evidence="6">Belongs to the exbB/tolQ family.</text>
</comment>
<proteinExistence type="inferred from homology"/>
<dbReference type="GO" id="GO:0017038">
    <property type="term" value="P:protein import"/>
    <property type="evidence" value="ECO:0007669"/>
    <property type="project" value="TreeGrafter"/>
</dbReference>
<keyword evidence="5 7" id="KW-0472">Membrane</keyword>
<evidence type="ECO:0000256" key="1">
    <source>
        <dbReference type="ARBA" id="ARBA00004651"/>
    </source>
</evidence>
<evidence type="ECO:0000256" key="8">
    <source>
        <dbReference type="SAM" id="SignalP"/>
    </source>
</evidence>
<feature type="signal peptide" evidence="8">
    <location>
        <begin position="1"/>
        <end position="28"/>
    </location>
</feature>
<feature type="transmembrane region" description="Helical" evidence="7">
    <location>
        <begin position="277"/>
        <end position="300"/>
    </location>
</feature>
<dbReference type="AlphaFoldDB" id="A0A1H8ZTQ7"/>
<feature type="transmembrane region" description="Helical" evidence="7">
    <location>
        <begin position="365"/>
        <end position="387"/>
    </location>
</feature>
<evidence type="ECO:0000256" key="7">
    <source>
        <dbReference type="SAM" id="Phobius"/>
    </source>
</evidence>
<sequence>MFRAPFKATLIGLALAFGASAFSTCASAAAPGNLDELLQQTLNSRDQEASLNAERESRFAAARDKQAALLAEAKAELAAERKRGAALTGGFDANEKRLGELTAELEARAGNLGEMFGVVRQVANDFSSVVRTSIISAQFPKRQDFVTELAQSKALPSIEVLERFWFEMQREMTESGKVVRYQTKVVMPDGKPVPASVVRVGPFTASTGGKYLSYLSTQGQLAVMARQPTSKFTDAAEEVEEAKSGFVRAMVDPTRGVLLSIYSQRPNIKERIDRGEAVGYIIILVGLIGAGLAIYQFTYLMMVRARVKLQLASIESPKTDNPLGRVLATFQGSAAKLEEDAEIVELRISEAVLKEAPKLERFQSFLRLAVAAGPLLGLIGTVVGMIVTFQSITESGSSDPKLMAAGISQAMIATVLGLGIAIPLLFANAWLTSISKSILQILDEQSTGLLAGRLEAARHG</sequence>
<keyword evidence="3 7" id="KW-0812">Transmembrane</keyword>
<keyword evidence="2" id="KW-1003">Cell membrane</keyword>
<evidence type="ECO:0000259" key="9">
    <source>
        <dbReference type="Pfam" id="PF01618"/>
    </source>
</evidence>
<keyword evidence="6" id="KW-0813">Transport</keyword>
<feature type="chain" id="PRO_5011577027" evidence="8">
    <location>
        <begin position="29"/>
        <end position="460"/>
    </location>
</feature>
<dbReference type="RefSeq" id="WP_093280697.1">
    <property type="nucleotide sequence ID" value="NZ_FOFS01000001.1"/>
</dbReference>
<dbReference type="GO" id="GO:0005886">
    <property type="term" value="C:plasma membrane"/>
    <property type="evidence" value="ECO:0007669"/>
    <property type="project" value="UniProtKB-SubCell"/>
</dbReference>
<keyword evidence="6" id="KW-0653">Protein transport</keyword>
<dbReference type="PIRSF" id="PIRSF037714">
    <property type="entry name" value="TolR"/>
    <property type="match status" value="1"/>
</dbReference>
<keyword evidence="11" id="KW-1185">Reference proteome</keyword>
<dbReference type="Pfam" id="PF01618">
    <property type="entry name" value="MotA_ExbB"/>
    <property type="match status" value="1"/>
</dbReference>
<dbReference type="PANTHER" id="PTHR30625:SF11">
    <property type="entry name" value="MOTA_TOLQ_EXBB PROTON CHANNEL DOMAIN-CONTAINING PROTEIN"/>
    <property type="match status" value="1"/>
</dbReference>
<reference evidence="10 11" key="1">
    <citation type="submission" date="2016-10" db="EMBL/GenBank/DDBJ databases">
        <authorList>
            <person name="de Groot N.N."/>
        </authorList>
    </citation>
    <scope>NUCLEOTIDE SEQUENCE [LARGE SCALE GENOMIC DNA]</scope>
    <source>
        <strain evidence="10 11">DSM 25927</strain>
    </source>
</reference>
<evidence type="ECO:0000256" key="2">
    <source>
        <dbReference type="ARBA" id="ARBA00022475"/>
    </source>
</evidence>
<evidence type="ECO:0000256" key="5">
    <source>
        <dbReference type="ARBA" id="ARBA00023136"/>
    </source>
</evidence>
<evidence type="ECO:0000256" key="6">
    <source>
        <dbReference type="RuleBase" id="RU004057"/>
    </source>
</evidence>
<comment type="subcellular location">
    <subcellularLocation>
        <location evidence="1">Cell membrane</location>
        <topology evidence="1">Multi-pass membrane protein</topology>
    </subcellularLocation>
    <subcellularLocation>
        <location evidence="6">Membrane</location>
        <topology evidence="6">Multi-pass membrane protein</topology>
    </subcellularLocation>
</comment>
<protein>
    <submittedName>
        <fullName evidence="10">Biopolymer transport protein ExbB</fullName>
    </submittedName>
</protein>
<dbReference type="InterPro" id="IPR017270">
    <property type="entry name" value="MotA/TolQ/ExbB-rel"/>
</dbReference>
<dbReference type="PANTHER" id="PTHR30625">
    <property type="entry name" value="PROTEIN TOLQ"/>
    <property type="match status" value="1"/>
</dbReference>
<accession>A0A1H8ZTQ7</accession>